<comment type="similarity">
    <text evidence="2 11">Belongs to the cytochrome P450 family.</text>
</comment>
<dbReference type="PRINTS" id="PR00385">
    <property type="entry name" value="P450"/>
</dbReference>
<keyword evidence="13" id="KW-1185">Reference proteome</keyword>
<keyword evidence="3 11" id="KW-0349">Heme</keyword>
<feature type="transmembrane region" description="Helical" evidence="12">
    <location>
        <begin position="6"/>
        <end position="30"/>
    </location>
</feature>
<dbReference type="InterPro" id="IPR050665">
    <property type="entry name" value="Cytochrome_P450_Monooxygen"/>
</dbReference>
<dbReference type="Pfam" id="PF00067">
    <property type="entry name" value="p450"/>
    <property type="match status" value="1"/>
</dbReference>
<evidence type="ECO:0000256" key="12">
    <source>
        <dbReference type="SAM" id="Phobius"/>
    </source>
</evidence>
<proteinExistence type="inferred from homology"/>
<keyword evidence="5 11" id="KW-0479">Metal-binding</keyword>
<keyword evidence="9 11" id="KW-0503">Monooxygenase</keyword>
<name>A0ABM3RUF5_SPIOL</name>
<evidence type="ECO:0000256" key="11">
    <source>
        <dbReference type="RuleBase" id="RU000461"/>
    </source>
</evidence>
<dbReference type="GeneID" id="110800622"/>
<keyword evidence="10 12" id="KW-0472">Membrane</keyword>
<dbReference type="PANTHER" id="PTHR24282">
    <property type="entry name" value="CYTOCHROME P450 FAMILY MEMBER"/>
    <property type="match status" value="1"/>
</dbReference>
<protein>
    <submittedName>
        <fullName evidence="14">Cytochrome P450 CYP72A219-like</fullName>
    </submittedName>
</protein>
<dbReference type="InterPro" id="IPR036396">
    <property type="entry name" value="Cyt_P450_sf"/>
</dbReference>
<evidence type="ECO:0000256" key="5">
    <source>
        <dbReference type="ARBA" id="ARBA00022723"/>
    </source>
</evidence>
<dbReference type="Proteomes" id="UP000813463">
    <property type="component" value="Chromosome 4"/>
</dbReference>
<keyword evidence="6 12" id="KW-1133">Transmembrane helix</keyword>
<dbReference type="InterPro" id="IPR002401">
    <property type="entry name" value="Cyt_P450_E_grp-I"/>
</dbReference>
<organism evidence="13 14">
    <name type="scientific">Spinacia oleracea</name>
    <name type="common">Spinach</name>
    <dbReference type="NCBI Taxonomy" id="3562"/>
    <lineage>
        <taxon>Eukaryota</taxon>
        <taxon>Viridiplantae</taxon>
        <taxon>Streptophyta</taxon>
        <taxon>Embryophyta</taxon>
        <taxon>Tracheophyta</taxon>
        <taxon>Spermatophyta</taxon>
        <taxon>Magnoliopsida</taxon>
        <taxon>eudicotyledons</taxon>
        <taxon>Gunneridae</taxon>
        <taxon>Pentapetalae</taxon>
        <taxon>Caryophyllales</taxon>
        <taxon>Chenopodiaceae</taxon>
        <taxon>Chenopodioideae</taxon>
        <taxon>Anserineae</taxon>
        <taxon>Spinacia</taxon>
    </lineage>
</organism>
<evidence type="ECO:0000256" key="6">
    <source>
        <dbReference type="ARBA" id="ARBA00022989"/>
    </source>
</evidence>
<dbReference type="SUPFAM" id="SSF48264">
    <property type="entry name" value="Cytochrome P450"/>
    <property type="match status" value="1"/>
</dbReference>
<sequence length="522" mass="59709">MEVTRISIGISLVFVVLVSVLWSILNWIWFKPKRLEKCLRNQGYKGNSYRLLHGDTKDRASMTMEARSQPPLPLMSNDILPRVVPFFIHTLNTYGRRCFVWNGPVPLVTIAEPELIREVLMKIHEFQKPVTNPLLKKVASGLVMLEGQMWANRRKLLTPAFHMDKLKYMIPALWESSNCMVKEWEEMVSEKGSLEIEVWSHLHILSADLISRAAFGSSYEEGKRIFELLTEQIQIAVPVFNSVYIPGWRFVPTKANRRIVELDREIRTLLKGVIEKRKQAIKAGEKPKDDLLGILLESNFVGIGHGNKKQLQHRIELTIEEVINESKLFYLAGQGTTSTLLVWTLIMLARHQNWQARAREEVLNTFGNRNPDFQGLNHLKIVNMILQEVLRLYPPVLELNRTVNKDIRVGDVFLPAGVLVNLPILLIQQDEKLWGDDAKEFKPERFSEGISKATKGNMSFFSFGWGPRICIGSNFAMIEAKMTLALILQRFSFELSPSYAHAPSAIGALKPQFDAPIIFNKL</sequence>
<dbReference type="InterPro" id="IPR017972">
    <property type="entry name" value="Cyt_P450_CS"/>
</dbReference>
<keyword evidence="4 12" id="KW-0812">Transmembrane</keyword>
<dbReference type="InterPro" id="IPR001128">
    <property type="entry name" value="Cyt_P450"/>
</dbReference>
<comment type="subcellular location">
    <subcellularLocation>
        <location evidence="1">Membrane</location>
    </subcellularLocation>
</comment>
<evidence type="ECO:0000313" key="14">
    <source>
        <dbReference type="RefSeq" id="XP_056699170.1"/>
    </source>
</evidence>
<dbReference type="PRINTS" id="PR00463">
    <property type="entry name" value="EP450I"/>
</dbReference>
<dbReference type="PANTHER" id="PTHR24282:SF255">
    <property type="entry name" value="CYTOCHROME P450 72A11-RELATED"/>
    <property type="match status" value="1"/>
</dbReference>
<evidence type="ECO:0000256" key="8">
    <source>
        <dbReference type="ARBA" id="ARBA00023004"/>
    </source>
</evidence>
<evidence type="ECO:0000256" key="1">
    <source>
        <dbReference type="ARBA" id="ARBA00004370"/>
    </source>
</evidence>
<keyword evidence="8 11" id="KW-0408">Iron</keyword>
<evidence type="ECO:0000256" key="2">
    <source>
        <dbReference type="ARBA" id="ARBA00010617"/>
    </source>
</evidence>
<reference evidence="13" key="1">
    <citation type="journal article" date="2021" name="Nat. Commun.">
        <title>Genomic analyses provide insights into spinach domestication and the genetic basis of agronomic traits.</title>
        <authorList>
            <person name="Cai X."/>
            <person name="Sun X."/>
            <person name="Xu C."/>
            <person name="Sun H."/>
            <person name="Wang X."/>
            <person name="Ge C."/>
            <person name="Zhang Z."/>
            <person name="Wang Q."/>
            <person name="Fei Z."/>
            <person name="Jiao C."/>
            <person name="Wang Q."/>
        </authorList>
    </citation>
    <scope>NUCLEOTIDE SEQUENCE [LARGE SCALE GENOMIC DNA]</scope>
    <source>
        <strain evidence="13">cv. Varoflay</strain>
    </source>
</reference>
<evidence type="ECO:0000256" key="3">
    <source>
        <dbReference type="ARBA" id="ARBA00022617"/>
    </source>
</evidence>
<evidence type="ECO:0000313" key="13">
    <source>
        <dbReference type="Proteomes" id="UP000813463"/>
    </source>
</evidence>
<evidence type="ECO:0000256" key="4">
    <source>
        <dbReference type="ARBA" id="ARBA00022692"/>
    </source>
</evidence>
<gene>
    <name evidence="14" type="primary">LOC110800622</name>
</gene>
<accession>A0ABM3RUF5</accession>
<dbReference type="Gene3D" id="1.10.630.10">
    <property type="entry name" value="Cytochrome P450"/>
    <property type="match status" value="1"/>
</dbReference>
<evidence type="ECO:0000256" key="7">
    <source>
        <dbReference type="ARBA" id="ARBA00023002"/>
    </source>
</evidence>
<evidence type="ECO:0000256" key="9">
    <source>
        <dbReference type="ARBA" id="ARBA00023033"/>
    </source>
</evidence>
<dbReference type="PROSITE" id="PS00086">
    <property type="entry name" value="CYTOCHROME_P450"/>
    <property type="match status" value="1"/>
</dbReference>
<reference evidence="14" key="2">
    <citation type="submission" date="2025-08" db="UniProtKB">
        <authorList>
            <consortium name="RefSeq"/>
        </authorList>
    </citation>
    <scope>IDENTIFICATION</scope>
    <source>
        <tissue evidence="14">Leaf</tissue>
    </source>
</reference>
<evidence type="ECO:0000256" key="10">
    <source>
        <dbReference type="ARBA" id="ARBA00023136"/>
    </source>
</evidence>
<keyword evidence="7 11" id="KW-0560">Oxidoreductase</keyword>
<dbReference type="RefSeq" id="XP_056699170.1">
    <property type="nucleotide sequence ID" value="XM_056843192.1"/>
</dbReference>